<name>A0A1Y1CLU9_9BACT</name>
<reference evidence="7 8" key="1">
    <citation type="journal article" date="2018" name="Mar. Genomics">
        <title>Complete genome sequence of Marinifilaceae bacterium strain SPP2, isolated from the Antarctic marine sediment.</title>
        <authorList>
            <person name="Watanabe M."/>
            <person name="Kojima H."/>
            <person name="Fukui M."/>
        </authorList>
    </citation>
    <scope>NUCLEOTIDE SEQUENCE [LARGE SCALE GENOMIC DNA]</scope>
    <source>
        <strain evidence="7 8">SPP2</strain>
    </source>
</reference>
<dbReference type="FunFam" id="3.40.50.300:FF:000025">
    <property type="entry name" value="ATP-dependent Clp protease subunit"/>
    <property type="match status" value="1"/>
</dbReference>
<dbReference type="InterPro" id="IPR027417">
    <property type="entry name" value="P-loop_NTPase"/>
</dbReference>
<dbReference type="InterPro" id="IPR001270">
    <property type="entry name" value="ClpA/B"/>
</dbReference>
<dbReference type="InterPro" id="IPR003593">
    <property type="entry name" value="AAA+_ATPase"/>
</dbReference>
<dbReference type="InterPro" id="IPR025662">
    <property type="entry name" value="Sigma_54_int_dom_ATP-bd_1"/>
</dbReference>
<dbReference type="InterPro" id="IPR050130">
    <property type="entry name" value="ClpA_ClpB"/>
</dbReference>
<dbReference type="EMBL" id="AP018042">
    <property type="protein sequence ID" value="BAX80231.1"/>
    <property type="molecule type" value="Genomic_DNA"/>
</dbReference>
<evidence type="ECO:0000313" key="8">
    <source>
        <dbReference type="Proteomes" id="UP000218267"/>
    </source>
</evidence>
<keyword evidence="2" id="KW-0547">Nucleotide-binding</keyword>
<dbReference type="InterPro" id="IPR003959">
    <property type="entry name" value="ATPase_AAA_core"/>
</dbReference>
<dbReference type="GO" id="GO:0016887">
    <property type="term" value="F:ATP hydrolysis activity"/>
    <property type="evidence" value="ECO:0007669"/>
    <property type="project" value="InterPro"/>
</dbReference>
<accession>A0A1Y1CLU9</accession>
<organism evidence="7 8">
    <name type="scientific">Labilibaculum antarcticum</name>
    <dbReference type="NCBI Taxonomy" id="1717717"/>
    <lineage>
        <taxon>Bacteria</taxon>
        <taxon>Pseudomonadati</taxon>
        <taxon>Bacteroidota</taxon>
        <taxon>Bacteroidia</taxon>
        <taxon>Marinilabiliales</taxon>
        <taxon>Marinifilaceae</taxon>
        <taxon>Labilibaculum</taxon>
    </lineage>
</organism>
<evidence type="ECO:0000256" key="2">
    <source>
        <dbReference type="ARBA" id="ARBA00022741"/>
    </source>
</evidence>
<sequence length="806" mass="90073">MIKIENGLLKLSEEIKNAIIVAQSYAKEYSNPCFSPAHLLKGLLHKDSGIREELFAMDVDVYYMEEWAEVRMEGCPKGTKLSNPIPADDGVENIFQEAEELNLLTEQFELTSLSVLTALTTPGVGFTFDQLKTFPLQRNQLLDKLSTKNITSTSETNKKKSKDEFEYLSDLTLLAKNNQLLPVVARDLELLNITETIGRFTKPHVLITGESGVGKSVMINGLASIISQGKAPELLTQSKVFKLQMENILAGATYKGEIEDRLRKVFKQLEPLNRPILFLDDLQTLIDDKSGNSGVTHLLKSELNKGYFVLIATIPNDSFRKLIDSDSALKRLFEHVNIEEPDNTHAVEMTLSAVSQLQDHHKLTIHLDQIAEAVTLASRHFSERKLPDSAIDLIDRSMAGTRAQMDTLPGEIDQLEKQLDATDCELCDLNVIDAGLRKFLTYIGQPQDESTNDIDTATNCRNMICLLRQEISNQSNKINFHNLATTVARVSGIPVGKIMTRERDRLLGMEDTLKSSVVGQDQAVTAVCESILESRSGLNRPGQPIGSFFFLGPTGTGKTELGKQLANFLFQSSASLIRFDMSEFKEEHSAALLYGAPPGYVGYEEGGMLVNKIRQEPYSVVLFDEIEKAHPSVFDIFLQILDEGTIHDRLGKTGDFSNAVILFTSNIGSQSIVDQFTEKQTLPASDKLMENMAKYFRPEFLGRLTGIVPFAPITKANITKIFNLQLRELTEALYQQEIELEIDNKTREKLAEEGYSPQYGARPLRNIIRTRLRTPLSRMIIGNELGAGQKVTVSFDKKNKLKLKVK</sequence>
<reference evidence="8" key="2">
    <citation type="journal article" date="2020" name="Antonie Van Leeuwenhoek">
        <title>Labilibaculum antarcticum sp. nov., a novel facultative anaerobic, psychrotorelant bacterium isolated from marine sediment of Antarctica.</title>
        <authorList>
            <person name="Watanabe M."/>
            <person name="Kojima H."/>
            <person name="Fukui M."/>
        </authorList>
    </citation>
    <scope>NUCLEOTIDE SEQUENCE [LARGE SCALE GENOMIC DNA]</scope>
    <source>
        <strain evidence="8">SPP2</strain>
    </source>
</reference>
<dbReference type="InterPro" id="IPR004176">
    <property type="entry name" value="Clp_R_N"/>
</dbReference>
<dbReference type="KEGG" id="mbas:ALGA_1871"/>
<dbReference type="InterPro" id="IPR019489">
    <property type="entry name" value="Clp_ATPase_C"/>
</dbReference>
<dbReference type="SMART" id="SM00382">
    <property type="entry name" value="AAA"/>
    <property type="match status" value="2"/>
</dbReference>
<dbReference type="Pfam" id="PF10431">
    <property type="entry name" value="ClpB_D2-small"/>
    <property type="match status" value="1"/>
</dbReference>
<feature type="domain" description="AAA+ ATPase" evidence="5">
    <location>
        <begin position="201"/>
        <end position="342"/>
    </location>
</feature>
<dbReference type="Pfam" id="PF02861">
    <property type="entry name" value="Clp_N"/>
    <property type="match status" value="1"/>
</dbReference>
<dbReference type="Pfam" id="PF17871">
    <property type="entry name" value="AAA_lid_9"/>
    <property type="match status" value="1"/>
</dbReference>
<dbReference type="Proteomes" id="UP000218267">
    <property type="component" value="Chromosome"/>
</dbReference>
<dbReference type="PRINTS" id="PR00300">
    <property type="entry name" value="CLPPROTEASEA"/>
</dbReference>
<evidence type="ECO:0000256" key="4">
    <source>
        <dbReference type="ARBA" id="ARBA00023186"/>
    </source>
</evidence>
<evidence type="ECO:0000256" key="3">
    <source>
        <dbReference type="ARBA" id="ARBA00022840"/>
    </source>
</evidence>
<dbReference type="Pfam" id="PF07724">
    <property type="entry name" value="AAA_2"/>
    <property type="match status" value="1"/>
</dbReference>
<evidence type="ECO:0000313" key="7">
    <source>
        <dbReference type="EMBL" id="BAX80231.1"/>
    </source>
</evidence>
<keyword evidence="3" id="KW-0067">ATP-binding</keyword>
<dbReference type="GO" id="GO:0005524">
    <property type="term" value="F:ATP binding"/>
    <property type="evidence" value="ECO:0007669"/>
    <property type="project" value="UniProtKB-KW"/>
</dbReference>
<feature type="domain" description="AAA+ ATPase" evidence="5">
    <location>
        <begin position="544"/>
        <end position="696"/>
    </location>
</feature>
<keyword evidence="8" id="KW-1185">Reference proteome</keyword>
<protein>
    <submittedName>
        <fullName evidence="7">AAA family</fullName>
    </submittedName>
</protein>
<dbReference type="SMART" id="SM01086">
    <property type="entry name" value="ClpB_D2-small"/>
    <property type="match status" value="1"/>
</dbReference>
<keyword evidence="1" id="KW-0677">Repeat</keyword>
<dbReference type="OrthoDB" id="9803641at2"/>
<dbReference type="InterPro" id="IPR036628">
    <property type="entry name" value="Clp_N_dom_sf"/>
</dbReference>
<evidence type="ECO:0000256" key="1">
    <source>
        <dbReference type="ARBA" id="ARBA00022737"/>
    </source>
</evidence>
<dbReference type="AlphaFoldDB" id="A0A1Y1CLU9"/>
<dbReference type="SUPFAM" id="SSF52540">
    <property type="entry name" value="P-loop containing nucleoside triphosphate hydrolases"/>
    <property type="match status" value="2"/>
</dbReference>
<dbReference type="RefSeq" id="WP_096429093.1">
    <property type="nucleotide sequence ID" value="NZ_AP018042.1"/>
</dbReference>
<dbReference type="PANTHER" id="PTHR11638:SF18">
    <property type="entry name" value="HEAT SHOCK PROTEIN 104"/>
    <property type="match status" value="1"/>
</dbReference>
<dbReference type="CDD" id="cd19499">
    <property type="entry name" value="RecA-like_ClpB_Hsp104-like"/>
    <property type="match status" value="1"/>
</dbReference>
<dbReference type="CDD" id="cd00009">
    <property type="entry name" value="AAA"/>
    <property type="match status" value="1"/>
</dbReference>
<dbReference type="InterPro" id="IPR041546">
    <property type="entry name" value="ClpA/ClpB_AAA_lid"/>
</dbReference>
<dbReference type="Gene3D" id="3.40.50.300">
    <property type="entry name" value="P-loop containing nucleotide triphosphate hydrolases"/>
    <property type="match status" value="2"/>
</dbReference>
<dbReference type="Pfam" id="PF00004">
    <property type="entry name" value="AAA"/>
    <property type="match status" value="1"/>
</dbReference>
<evidence type="ECO:0000259" key="5">
    <source>
        <dbReference type="SMART" id="SM00382"/>
    </source>
</evidence>
<dbReference type="GO" id="GO:0005737">
    <property type="term" value="C:cytoplasm"/>
    <property type="evidence" value="ECO:0007669"/>
    <property type="project" value="TreeGrafter"/>
</dbReference>
<dbReference type="PANTHER" id="PTHR11638">
    <property type="entry name" value="ATP-DEPENDENT CLP PROTEASE"/>
    <property type="match status" value="1"/>
</dbReference>
<evidence type="ECO:0000259" key="6">
    <source>
        <dbReference type="SMART" id="SM01086"/>
    </source>
</evidence>
<proteinExistence type="predicted"/>
<dbReference type="Gene3D" id="1.10.8.60">
    <property type="match status" value="2"/>
</dbReference>
<dbReference type="SUPFAM" id="SSF81923">
    <property type="entry name" value="Double Clp-N motif"/>
    <property type="match status" value="1"/>
</dbReference>
<dbReference type="PROSITE" id="PS00675">
    <property type="entry name" value="SIGMA54_INTERACT_1"/>
    <property type="match status" value="1"/>
</dbReference>
<dbReference type="GO" id="GO:0034605">
    <property type="term" value="P:cellular response to heat"/>
    <property type="evidence" value="ECO:0007669"/>
    <property type="project" value="TreeGrafter"/>
</dbReference>
<keyword evidence="4" id="KW-0143">Chaperone</keyword>
<dbReference type="Gene3D" id="1.10.1780.10">
    <property type="entry name" value="Clp, N-terminal domain"/>
    <property type="match status" value="1"/>
</dbReference>
<feature type="domain" description="Clp ATPase C-terminal" evidence="6">
    <location>
        <begin position="713"/>
        <end position="803"/>
    </location>
</feature>
<gene>
    <name evidence="7" type="ORF">ALGA_1871</name>
</gene>